<dbReference type="EMBL" id="FOFB01000001">
    <property type="protein sequence ID" value="SEP58874.1"/>
    <property type="molecule type" value="Genomic_DNA"/>
</dbReference>
<dbReference type="PROSITE" id="PS00383">
    <property type="entry name" value="TYR_PHOSPHATASE_1"/>
    <property type="match status" value="1"/>
</dbReference>
<dbReference type="Pfam" id="PF00581">
    <property type="entry name" value="Rhodanese"/>
    <property type="match status" value="1"/>
</dbReference>
<dbReference type="Proteomes" id="UP000199021">
    <property type="component" value="Unassembled WGS sequence"/>
</dbReference>
<dbReference type="InterPro" id="IPR016130">
    <property type="entry name" value="Tyr_Pase_AS"/>
</dbReference>
<dbReference type="PANTHER" id="PTHR30401:SF0">
    <property type="entry name" value="TRNA 2-SELENOURIDINE SYNTHASE"/>
    <property type="match status" value="1"/>
</dbReference>
<dbReference type="SMART" id="SM00450">
    <property type="entry name" value="RHOD"/>
    <property type="match status" value="1"/>
</dbReference>
<dbReference type="NCBIfam" id="TIGR03167">
    <property type="entry name" value="tRNA_sel_U_synt"/>
    <property type="match status" value="1"/>
</dbReference>
<organism evidence="3 4">
    <name type="scientific">Neolewinella agarilytica</name>
    <dbReference type="NCBI Taxonomy" id="478744"/>
    <lineage>
        <taxon>Bacteria</taxon>
        <taxon>Pseudomonadati</taxon>
        <taxon>Bacteroidota</taxon>
        <taxon>Saprospiria</taxon>
        <taxon>Saprospirales</taxon>
        <taxon>Lewinellaceae</taxon>
        <taxon>Neolewinella</taxon>
    </lineage>
</organism>
<dbReference type="STRING" id="478744.SAMN05444359_101157"/>
<dbReference type="RefSeq" id="WP_090164895.1">
    <property type="nucleotide sequence ID" value="NZ_FOFB01000001.1"/>
</dbReference>
<accession>A0A1H8Z356</accession>
<dbReference type="InParanoid" id="A0A1H8Z356"/>
<dbReference type="InterPro" id="IPR027417">
    <property type="entry name" value="P-loop_NTPase"/>
</dbReference>
<dbReference type="SUPFAM" id="SSF52821">
    <property type="entry name" value="Rhodanese/Cell cycle control phosphatase"/>
    <property type="match status" value="1"/>
</dbReference>
<dbReference type="PANTHER" id="PTHR30401">
    <property type="entry name" value="TRNA 2-SELENOURIDINE SYNTHASE"/>
    <property type="match status" value="1"/>
</dbReference>
<keyword evidence="4" id="KW-1185">Reference proteome</keyword>
<dbReference type="InterPro" id="IPR017582">
    <property type="entry name" value="SelU"/>
</dbReference>
<dbReference type="InterPro" id="IPR058840">
    <property type="entry name" value="AAA_SelU"/>
</dbReference>
<protein>
    <submittedName>
        <fullName evidence="3">tRNA 2-selenouridine synthase</fullName>
    </submittedName>
</protein>
<evidence type="ECO:0000313" key="3">
    <source>
        <dbReference type="EMBL" id="SEP58874.1"/>
    </source>
</evidence>
<dbReference type="PROSITE" id="PS50206">
    <property type="entry name" value="RHODANESE_3"/>
    <property type="match status" value="1"/>
</dbReference>
<dbReference type="NCBIfam" id="NF008750">
    <property type="entry name" value="PRK11784.1-2"/>
    <property type="match status" value="1"/>
</dbReference>
<evidence type="ECO:0000256" key="1">
    <source>
        <dbReference type="ARBA" id="ARBA00023266"/>
    </source>
</evidence>
<dbReference type="GO" id="GO:0002098">
    <property type="term" value="P:tRNA wobble uridine modification"/>
    <property type="evidence" value="ECO:0007669"/>
    <property type="project" value="InterPro"/>
</dbReference>
<dbReference type="AlphaFoldDB" id="A0A1H8Z356"/>
<proteinExistence type="predicted"/>
<dbReference type="SUPFAM" id="SSF52540">
    <property type="entry name" value="P-loop containing nucleoside triphosphate hydrolases"/>
    <property type="match status" value="1"/>
</dbReference>
<reference evidence="4" key="1">
    <citation type="submission" date="2016-10" db="EMBL/GenBank/DDBJ databases">
        <authorList>
            <person name="Varghese N."/>
            <person name="Submissions S."/>
        </authorList>
    </citation>
    <scope>NUCLEOTIDE SEQUENCE [LARGE SCALE GENOMIC DNA]</scope>
    <source>
        <strain evidence="4">DSM 24740</strain>
    </source>
</reference>
<dbReference type="GO" id="GO:0043828">
    <property type="term" value="F:tRNA 2-selenouridine synthase activity"/>
    <property type="evidence" value="ECO:0007669"/>
    <property type="project" value="InterPro"/>
</dbReference>
<sequence length="343" mass="37977">MQTITPEEFFTDPKWQNNVLLDVRSPGEYATGKLPAAQSLPLFSDEERARVGTLYKQESPDAALLEGLDIAGGKMRQLVELARQLAPDNRVVVHCWRGGQRSGSVAWLLERAGMEVVKLAGGYKAARHYIRQYLAEDRHQLSVLSGPTGSGKTPVLLAMRQRGAKVIDLEGLANHKGSAFGAIGELPQPTTEEFENQLFAALRAIPEGSQVWVEDESRLIGHVYQPDEFYDRLIAAPVVVLEQPLDWRVDRLVELYGSYPKEDLGQSFERIRKRLGGQHLKAALEALEANDYATAARIALVYYDKAYEHYGERRKGTIVARVMADSPVPDAIAQQVLAGGGSR</sequence>
<name>A0A1H8Z356_9BACT</name>
<evidence type="ECO:0000313" key="4">
    <source>
        <dbReference type="Proteomes" id="UP000199021"/>
    </source>
</evidence>
<feature type="domain" description="Rhodanese" evidence="2">
    <location>
        <begin position="14"/>
        <end position="135"/>
    </location>
</feature>
<dbReference type="InterPro" id="IPR036873">
    <property type="entry name" value="Rhodanese-like_dom_sf"/>
</dbReference>
<gene>
    <name evidence="3" type="ORF">SAMN05444359_101157</name>
</gene>
<keyword evidence="1" id="KW-0711">Selenium</keyword>
<dbReference type="Gene3D" id="3.40.250.10">
    <property type="entry name" value="Rhodanese-like domain"/>
    <property type="match status" value="1"/>
</dbReference>
<dbReference type="Pfam" id="PF26341">
    <property type="entry name" value="AAA_SelU"/>
    <property type="match status" value="1"/>
</dbReference>
<evidence type="ECO:0000259" key="2">
    <source>
        <dbReference type="PROSITE" id="PS50206"/>
    </source>
</evidence>
<dbReference type="OrthoDB" id="9808735at2"/>
<dbReference type="InterPro" id="IPR001763">
    <property type="entry name" value="Rhodanese-like_dom"/>
</dbReference>